<name>A0A0B6AAX4_PRIM2</name>
<keyword evidence="2" id="KW-1133">Transmembrane helix</keyword>
<keyword evidence="2" id="KW-0812">Transmembrane</keyword>
<evidence type="ECO:0000256" key="1">
    <source>
        <dbReference type="SAM" id="MobiDB-lite"/>
    </source>
</evidence>
<gene>
    <name evidence="3" type="ORF">BG04_5117</name>
</gene>
<dbReference type="GeneID" id="93643079"/>
<organism evidence="3 4">
    <name type="scientific">Priestia megaterium (strain ATCC 14581 / DSM 32 / CCUG 1817 / JCM 2506 / NBRC 15308 / NCIMB 9376 / NCTC 10342 / NRRL B-14308 / VKM B-512 / Ford 19)</name>
    <name type="common">Bacillus megaterium</name>
    <dbReference type="NCBI Taxonomy" id="1348623"/>
    <lineage>
        <taxon>Bacteria</taxon>
        <taxon>Bacillati</taxon>
        <taxon>Bacillota</taxon>
        <taxon>Bacilli</taxon>
        <taxon>Bacillales</taxon>
        <taxon>Bacillaceae</taxon>
        <taxon>Priestia</taxon>
    </lineage>
</organism>
<feature type="transmembrane region" description="Helical" evidence="2">
    <location>
        <begin position="419"/>
        <end position="436"/>
    </location>
</feature>
<evidence type="ECO:0008006" key="5">
    <source>
        <dbReference type="Google" id="ProtNLM"/>
    </source>
</evidence>
<protein>
    <recommendedName>
        <fullName evidence="5">Glycosyltransferase RgtA/B/C/D-like domain-containing protein</fullName>
    </recommendedName>
</protein>
<feature type="transmembrane region" description="Helical" evidence="2">
    <location>
        <begin position="442"/>
        <end position="457"/>
    </location>
</feature>
<keyword evidence="2" id="KW-0472">Membrane</keyword>
<evidence type="ECO:0000313" key="3">
    <source>
        <dbReference type="EMBL" id="AJI22085.1"/>
    </source>
</evidence>
<feature type="transmembrane region" description="Helical" evidence="2">
    <location>
        <begin position="135"/>
        <end position="157"/>
    </location>
</feature>
<feature type="transmembrane region" description="Helical" evidence="2">
    <location>
        <begin position="238"/>
        <end position="257"/>
    </location>
</feature>
<feature type="transmembrane region" description="Helical" evidence="2">
    <location>
        <begin position="324"/>
        <end position="342"/>
    </location>
</feature>
<dbReference type="KEGG" id="bmeg:BG04_5117"/>
<feature type="transmembrane region" description="Helical" evidence="2">
    <location>
        <begin position="263"/>
        <end position="282"/>
    </location>
</feature>
<feature type="compositionally biased region" description="Polar residues" evidence="1">
    <location>
        <begin position="68"/>
        <end position="78"/>
    </location>
</feature>
<dbReference type="Proteomes" id="UP000031829">
    <property type="component" value="Chromosome"/>
</dbReference>
<dbReference type="HOGENOM" id="CLU_032554_0_0_9"/>
<feature type="transmembrane region" description="Helical" evidence="2">
    <location>
        <begin position="392"/>
        <end position="412"/>
    </location>
</feature>
<dbReference type="GO" id="GO:0005886">
    <property type="term" value="C:plasma membrane"/>
    <property type="evidence" value="ECO:0007669"/>
    <property type="project" value="UniProtKB-SubCell"/>
</dbReference>
<dbReference type="RefSeq" id="WP_034651480.1">
    <property type="nucleotide sequence ID" value="NZ_BCVB01000010.1"/>
</dbReference>
<accession>A0A0B6AAX4</accession>
<dbReference type="Pfam" id="PF26314">
    <property type="entry name" value="MptA_B_family"/>
    <property type="match status" value="1"/>
</dbReference>
<evidence type="ECO:0000313" key="4">
    <source>
        <dbReference type="Proteomes" id="UP000031829"/>
    </source>
</evidence>
<feature type="transmembrane region" description="Helical" evidence="2">
    <location>
        <begin position="462"/>
        <end position="483"/>
    </location>
</feature>
<sequence>MNILQKRTAFIVMAAFLLAFVFSIVSLSHYKGEEHLFSIQESHQLKKITSGISAPDNHSRDHRLPSVNGPTSPSNSGEHVTPFHNLSMDNGAGSQGANKDYETPLALYTVGFFIAAAFVYGLVKKKKWHHSIGHSRVILWSLLGTGLFIRIALIPWVGSHMDASLFKNWASVAANHFSNFYAKSGSDYPPFYIYILLIVGKVGSLPDFQQYFSLLIKIPPILADVVTSYLLYRLARKYLAPSFAYLLAMGYLFNPAILVNSTFWGQVDSFFTLLIVLAIVMITEKRIYASAVIFTAAVLMKPQAIIILPILLFELIRLKQLKHFFGIAFTAAFTAGVILLPFSAGKSPTWIIDLFSSTIGEYPYASVNAYNFFSLIGANYKDSSATLLFFSYHTWGLIFIVATTVFSWLIYIKGRSFKYAALAALIQISGVFTFSSSMHERYLFPAAALALLAYIYLKDKNLLYLSLGFSISIFMNTFFVLYGDSNMQNSTSYPFSMFATSMLNVLLVVYLVKVAWNLVQKSTVLKTA</sequence>
<feature type="region of interest" description="Disordered" evidence="1">
    <location>
        <begin position="51"/>
        <end position="81"/>
    </location>
</feature>
<reference evidence="3 4" key="1">
    <citation type="journal article" date="2015" name="Genome Announc.">
        <title>Complete genome sequences for 35 biothreat assay-relevant bacillus species.</title>
        <authorList>
            <person name="Johnson S.L."/>
            <person name="Daligault H.E."/>
            <person name="Davenport K.W."/>
            <person name="Jaissle J."/>
            <person name="Frey K.G."/>
            <person name="Ladner J.T."/>
            <person name="Broomall S.M."/>
            <person name="Bishop-Lilly K.A."/>
            <person name="Bruce D.C."/>
            <person name="Gibbons H.S."/>
            <person name="Coyne S.R."/>
            <person name="Lo C.C."/>
            <person name="Meincke L."/>
            <person name="Munk A.C."/>
            <person name="Koroleva G.I."/>
            <person name="Rosenzweig C.N."/>
            <person name="Palacios G.F."/>
            <person name="Redden C.L."/>
            <person name="Minogue T.D."/>
            <person name="Chain P.S."/>
        </authorList>
    </citation>
    <scope>NUCLEOTIDE SEQUENCE [LARGE SCALE GENOMIC DNA]</scope>
    <source>
        <strain evidence="4">ATCC 14581 / DSM 32 / JCM 2506 / NBRC 15308 / NCIMB 9376 / NCTC 10342 / NRRL B-14308 / VKM B-512</strain>
    </source>
</reference>
<evidence type="ECO:0000256" key="2">
    <source>
        <dbReference type="SAM" id="Phobius"/>
    </source>
</evidence>
<dbReference type="AlphaFoldDB" id="A0A0B6AAX4"/>
<dbReference type="GO" id="GO:0016758">
    <property type="term" value="F:hexosyltransferase activity"/>
    <property type="evidence" value="ECO:0007669"/>
    <property type="project" value="InterPro"/>
</dbReference>
<feature type="transmembrane region" description="Helical" evidence="2">
    <location>
        <begin position="289"/>
        <end position="312"/>
    </location>
</feature>
<feature type="transmembrane region" description="Helical" evidence="2">
    <location>
        <begin position="495"/>
        <end position="516"/>
    </location>
</feature>
<feature type="transmembrane region" description="Helical" evidence="2">
    <location>
        <begin position="105"/>
        <end position="123"/>
    </location>
</feature>
<feature type="transmembrane region" description="Helical" evidence="2">
    <location>
        <begin position="362"/>
        <end position="380"/>
    </location>
</feature>
<dbReference type="EMBL" id="CP009920">
    <property type="protein sequence ID" value="AJI22085.1"/>
    <property type="molecule type" value="Genomic_DNA"/>
</dbReference>
<feature type="transmembrane region" description="Helical" evidence="2">
    <location>
        <begin position="9"/>
        <end position="30"/>
    </location>
</feature>
<proteinExistence type="predicted"/>
<feature type="transmembrane region" description="Helical" evidence="2">
    <location>
        <begin position="211"/>
        <end position="231"/>
    </location>
</feature>